<keyword evidence="1" id="KW-0805">Transcription regulation</keyword>
<evidence type="ECO:0000313" key="5">
    <source>
        <dbReference type="EMBL" id="CRL34208.1"/>
    </source>
</evidence>
<protein>
    <submittedName>
        <fullName evidence="5">Putative transcriptional regulator</fullName>
    </submittedName>
</protein>
<dbReference type="InterPro" id="IPR036390">
    <property type="entry name" value="WH_DNA-bd_sf"/>
</dbReference>
<evidence type="ECO:0000256" key="3">
    <source>
        <dbReference type="ARBA" id="ARBA00023163"/>
    </source>
</evidence>
<dbReference type="SUPFAM" id="SSF46785">
    <property type="entry name" value="Winged helix' DNA-binding domain"/>
    <property type="match status" value="1"/>
</dbReference>
<keyword evidence="2" id="KW-0238">DNA-binding</keyword>
<keyword evidence="3" id="KW-0804">Transcription</keyword>
<evidence type="ECO:0000256" key="1">
    <source>
        <dbReference type="ARBA" id="ARBA00023015"/>
    </source>
</evidence>
<dbReference type="PROSITE" id="PS50949">
    <property type="entry name" value="HTH_GNTR"/>
    <property type="match status" value="1"/>
</dbReference>
<evidence type="ECO:0000313" key="6">
    <source>
        <dbReference type="Proteomes" id="UP000049828"/>
    </source>
</evidence>
<dbReference type="Gene3D" id="1.10.10.10">
    <property type="entry name" value="Winged helix-like DNA-binding domain superfamily/Winged helix DNA-binding domain"/>
    <property type="match status" value="1"/>
</dbReference>
<dbReference type="PANTHER" id="PTHR38445:SF9">
    <property type="entry name" value="HTH-TYPE TRANSCRIPTIONAL REPRESSOR YTRA"/>
    <property type="match status" value="1"/>
</dbReference>
<dbReference type="GeneID" id="75163455"/>
<dbReference type="RefSeq" id="WP_007882032.1">
    <property type="nucleotide sequence ID" value="NZ_CVRS01000037.1"/>
</dbReference>
<dbReference type="PRINTS" id="PR00035">
    <property type="entry name" value="HTHGNTR"/>
</dbReference>
<evidence type="ECO:0000259" key="4">
    <source>
        <dbReference type="PROSITE" id="PS50949"/>
    </source>
</evidence>
<dbReference type="Proteomes" id="UP000049828">
    <property type="component" value="Unassembled WGS sequence"/>
</dbReference>
<dbReference type="AlphaFoldDB" id="A0A0M6WEW5"/>
<dbReference type="SMART" id="SM00345">
    <property type="entry name" value="HTH_GNTR"/>
    <property type="match status" value="1"/>
</dbReference>
<organism evidence="5 6">
    <name type="scientific">Roseburia inulinivorans</name>
    <dbReference type="NCBI Taxonomy" id="360807"/>
    <lineage>
        <taxon>Bacteria</taxon>
        <taxon>Bacillati</taxon>
        <taxon>Bacillota</taxon>
        <taxon>Clostridia</taxon>
        <taxon>Lachnospirales</taxon>
        <taxon>Lachnospiraceae</taxon>
        <taxon>Roseburia</taxon>
    </lineage>
</organism>
<reference evidence="6" key="1">
    <citation type="submission" date="2015-05" db="EMBL/GenBank/DDBJ databases">
        <authorList>
            <consortium name="Pathogen Informatics"/>
        </authorList>
    </citation>
    <scope>NUCLEOTIDE SEQUENCE [LARGE SCALE GENOMIC DNA]</scope>
    <source>
        <strain evidence="6">L1-83</strain>
    </source>
</reference>
<proteinExistence type="predicted"/>
<dbReference type="STRING" id="360807.ERS852392_01865"/>
<dbReference type="GO" id="GO:0003677">
    <property type="term" value="F:DNA binding"/>
    <property type="evidence" value="ECO:0007669"/>
    <property type="project" value="UniProtKB-KW"/>
</dbReference>
<dbReference type="InterPro" id="IPR000524">
    <property type="entry name" value="Tscrpt_reg_HTH_GntR"/>
</dbReference>
<dbReference type="InterPro" id="IPR036388">
    <property type="entry name" value="WH-like_DNA-bd_sf"/>
</dbReference>
<accession>A0A0M6WEW5</accession>
<name>A0A0M6WEW5_9FIRM</name>
<sequence>MIQLNYRDAKPIYEQIKDGLRKLVITNSLIANEKLPSVREMASKLAINPNTIQKAYRELEAEGYVYTVAGKGTFVAERKEVLGVRNEELMKEFDEVVTELLFLATDEDSLKTRIEQLAKGGEAQ</sequence>
<dbReference type="EMBL" id="CVRS01000037">
    <property type="protein sequence ID" value="CRL34208.1"/>
    <property type="molecule type" value="Genomic_DNA"/>
</dbReference>
<gene>
    <name evidence="5" type="ORF">RIL183_14151</name>
</gene>
<keyword evidence="6" id="KW-1185">Reference proteome</keyword>
<dbReference type="PANTHER" id="PTHR38445">
    <property type="entry name" value="HTH-TYPE TRANSCRIPTIONAL REPRESSOR YTRA"/>
    <property type="match status" value="1"/>
</dbReference>
<dbReference type="Pfam" id="PF00392">
    <property type="entry name" value="GntR"/>
    <property type="match status" value="1"/>
</dbReference>
<feature type="domain" description="HTH gntR-type" evidence="4">
    <location>
        <begin position="10"/>
        <end position="78"/>
    </location>
</feature>
<evidence type="ECO:0000256" key="2">
    <source>
        <dbReference type="ARBA" id="ARBA00023125"/>
    </source>
</evidence>
<dbReference type="CDD" id="cd07377">
    <property type="entry name" value="WHTH_GntR"/>
    <property type="match status" value="1"/>
</dbReference>
<dbReference type="GO" id="GO:0003700">
    <property type="term" value="F:DNA-binding transcription factor activity"/>
    <property type="evidence" value="ECO:0007669"/>
    <property type="project" value="InterPro"/>
</dbReference>
<dbReference type="OrthoDB" id="9801546at2"/>